<feature type="compositionally biased region" description="Basic and acidic residues" evidence="1">
    <location>
        <begin position="127"/>
        <end position="141"/>
    </location>
</feature>
<dbReference type="CDD" id="cd21037">
    <property type="entry name" value="MLKL_NTD"/>
    <property type="match status" value="1"/>
</dbReference>
<evidence type="ECO:0000313" key="2">
    <source>
        <dbReference type="EMBL" id="KAJ7099530.1"/>
    </source>
</evidence>
<reference evidence="2" key="1">
    <citation type="submission" date="2023-03" db="EMBL/GenBank/DDBJ databases">
        <title>Massive genome expansion in bonnet fungi (Mycena s.s.) driven by repeated elements and novel gene families across ecological guilds.</title>
        <authorList>
            <consortium name="Lawrence Berkeley National Laboratory"/>
            <person name="Harder C.B."/>
            <person name="Miyauchi S."/>
            <person name="Viragh M."/>
            <person name="Kuo A."/>
            <person name="Thoen E."/>
            <person name="Andreopoulos B."/>
            <person name="Lu D."/>
            <person name="Skrede I."/>
            <person name="Drula E."/>
            <person name="Henrissat B."/>
            <person name="Morin E."/>
            <person name="Kohler A."/>
            <person name="Barry K."/>
            <person name="LaButti K."/>
            <person name="Morin E."/>
            <person name="Salamov A."/>
            <person name="Lipzen A."/>
            <person name="Mereny Z."/>
            <person name="Hegedus B."/>
            <person name="Baldrian P."/>
            <person name="Stursova M."/>
            <person name="Weitz H."/>
            <person name="Taylor A."/>
            <person name="Grigoriev I.V."/>
            <person name="Nagy L.G."/>
            <person name="Martin F."/>
            <person name="Kauserud H."/>
        </authorList>
    </citation>
    <scope>NUCLEOTIDE SEQUENCE</scope>
    <source>
        <strain evidence="2">CBHHK173m</strain>
    </source>
</reference>
<dbReference type="AlphaFoldDB" id="A0AAD6XXI9"/>
<comment type="caution">
    <text evidence="2">The sequence shown here is derived from an EMBL/GenBank/DDBJ whole genome shotgun (WGS) entry which is preliminary data.</text>
</comment>
<dbReference type="EMBL" id="JARJCN010000007">
    <property type="protein sequence ID" value="KAJ7099530.1"/>
    <property type="molecule type" value="Genomic_DNA"/>
</dbReference>
<feature type="region of interest" description="Disordered" evidence="1">
    <location>
        <begin position="117"/>
        <end position="165"/>
    </location>
</feature>
<proteinExistence type="predicted"/>
<keyword evidence="3" id="KW-1185">Reference proteome</keyword>
<evidence type="ECO:0000256" key="1">
    <source>
        <dbReference type="SAM" id="MobiDB-lite"/>
    </source>
</evidence>
<sequence length="165" mass="18775">KDNKESFRSLANDACELVSAIICVYNDMEKDGITASIGLKKRVDDLIVLLKEINHFAAKHVSKGAVYRMVRLTTETAKIQQFRQRLRQALDVFGVSRSSNLQSFTISHPSSFSRASLYMRRSSKSSKNSESENPNRRETGIRHHRPPQRQPIHLATSYREISLAT</sequence>
<name>A0AAD6XXI9_9AGAR</name>
<protein>
    <submittedName>
        <fullName evidence="2">Uncharacterized protein</fullName>
    </submittedName>
</protein>
<evidence type="ECO:0000313" key="3">
    <source>
        <dbReference type="Proteomes" id="UP001222325"/>
    </source>
</evidence>
<accession>A0AAD6XXI9</accession>
<gene>
    <name evidence="2" type="ORF">B0H15DRAFT_771309</name>
</gene>
<feature type="non-terminal residue" evidence="2">
    <location>
        <position position="165"/>
    </location>
</feature>
<organism evidence="2 3">
    <name type="scientific">Mycena belliarum</name>
    <dbReference type="NCBI Taxonomy" id="1033014"/>
    <lineage>
        <taxon>Eukaryota</taxon>
        <taxon>Fungi</taxon>
        <taxon>Dikarya</taxon>
        <taxon>Basidiomycota</taxon>
        <taxon>Agaricomycotina</taxon>
        <taxon>Agaricomycetes</taxon>
        <taxon>Agaricomycetidae</taxon>
        <taxon>Agaricales</taxon>
        <taxon>Marasmiineae</taxon>
        <taxon>Mycenaceae</taxon>
        <taxon>Mycena</taxon>
    </lineage>
</organism>
<dbReference type="InterPro" id="IPR059179">
    <property type="entry name" value="MLKL-like_MCAfunc"/>
</dbReference>
<dbReference type="Proteomes" id="UP001222325">
    <property type="component" value="Unassembled WGS sequence"/>
</dbReference>